<dbReference type="PRINTS" id="PR00081">
    <property type="entry name" value="GDHRDH"/>
</dbReference>
<evidence type="ECO:0000313" key="6">
    <source>
        <dbReference type="EMBL" id="GGV86677.1"/>
    </source>
</evidence>
<dbReference type="NCBIfam" id="NF005495">
    <property type="entry name" value="PRK07109.1"/>
    <property type="match status" value="1"/>
</dbReference>
<evidence type="ECO:0000256" key="2">
    <source>
        <dbReference type="ARBA" id="ARBA00023002"/>
    </source>
</evidence>
<evidence type="ECO:0000256" key="1">
    <source>
        <dbReference type="ARBA" id="ARBA00006484"/>
    </source>
</evidence>
<dbReference type="PRINTS" id="PR00080">
    <property type="entry name" value="SDRFAMILY"/>
</dbReference>
<dbReference type="PROSITE" id="PS00061">
    <property type="entry name" value="ADH_SHORT"/>
    <property type="match status" value="1"/>
</dbReference>
<feature type="region of interest" description="Disordered" evidence="4">
    <location>
        <begin position="261"/>
        <end position="283"/>
    </location>
</feature>
<dbReference type="RefSeq" id="WP_189544672.1">
    <property type="nucleotide sequence ID" value="NZ_BMTF01000010.1"/>
</dbReference>
<dbReference type="Gene3D" id="3.40.50.720">
    <property type="entry name" value="NAD(P)-binding Rossmann-like Domain"/>
    <property type="match status" value="1"/>
</dbReference>
<comment type="similarity">
    <text evidence="1 3">Belongs to the short-chain dehydrogenases/reductases (SDR) family.</text>
</comment>
<dbReference type="PANTHER" id="PTHR44196:SF1">
    <property type="entry name" value="DEHYDROGENASE_REDUCTASE SDR FAMILY MEMBER 7B"/>
    <property type="match status" value="1"/>
</dbReference>
<feature type="domain" description="Ketoreductase" evidence="5">
    <location>
        <begin position="3"/>
        <end position="189"/>
    </location>
</feature>
<evidence type="ECO:0000256" key="3">
    <source>
        <dbReference type="RuleBase" id="RU000363"/>
    </source>
</evidence>
<dbReference type="InterPro" id="IPR020904">
    <property type="entry name" value="Sc_DH/Rdtase_CS"/>
</dbReference>
<gene>
    <name evidence="6" type="ORF">GCM10015535_35310</name>
</gene>
<evidence type="ECO:0000313" key="7">
    <source>
        <dbReference type="Proteomes" id="UP000660675"/>
    </source>
</evidence>
<dbReference type="Proteomes" id="UP000660675">
    <property type="component" value="Unassembled WGS sequence"/>
</dbReference>
<proteinExistence type="inferred from homology"/>
<dbReference type="SUPFAM" id="SSF51735">
    <property type="entry name" value="NAD(P)-binding Rossmann-fold domains"/>
    <property type="match status" value="1"/>
</dbReference>
<dbReference type="InterPro" id="IPR002347">
    <property type="entry name" value="SDR_fam"/>
</dbReference>
<organism evidence="6 7">
    <name type="scientific">Streptomyces gelaticus</name>
    <dbReference type="NCBI Taxonomy" id="285446"/>
    <lineage>
        <taxon>Bacteria</taxon>
        <taxon>Bacillati</taxon>
        <taxon>Actinomycetota</taxon>
        <taxon>Actinomycetes</taxon>
        <taxon>Kitasatosporales</taxon>
        <taxon>Streptomycetaceae</taxon>
        <taxon>Streptomyces</taxon>
    </lineage>
</organism>
<comment type="caution">
    <text evidence="6">The sequence shown here is derived from an EMBL/GenBank/DDBJ whole genome shotgun (WGS) entry which is preliminary data.</text>
</comment>
<name>A0ABQ2W0D8_9ACTN</name>
<accession>A0ABQ2W0D8</accession>
<dbReference type="PANTHER" id="PTHR44196">
    <property type="entry name" value="DEHYDROGENASE/REDUCTASE SDR FAMILY MEMBER 7B"/>
    <property type="match status" value="1"/>
</dbReference>
<keyword evidence="2" id="KW-0560">Oxidoreductase</keyword>
<keyword evidence="7" id="KW-1185">Reference proteome</keyword>
<dbReference type="InterPro" id="IPR036291">
    <property type="entry name" value="NAD(P)-bd_dom_sf"/>
</dbReference>
<reference evidence="7" key="1">
    <citation type="journal article" date="2019" name="Int. J. Syst. Evol. Microbiol.">
        <title>The Global Catalogue of Microorganisms (GCM) 10K type strain sequencing project: providing services to taxonomists for standard genome sequencing and annotation.</title>
        <authorList>
            <consortium name="The Broad Institute Genomics Platform"/>
            <consortium name="The Broad Institute Genome Sequencing Center for Infectious Disease"/>
            <person name="Wu L."/>
            <person name="Ma J."/>
        </authorList>
    </citation>
    <scope>NUCLEOTIDE SEQUENCE [LARGE SCALE GENOMIC DNA]</scope>
    <source>
        <strain evidence="7">JCM 4376</strain>
    </source>
</reference>
<dbReference type="Pfam" id="PF00106">
    <property type="entry name" value="adh_short"/>
    <property type="match status" value="1"/>
</dbReference>
<dbReference type="SMART" id="SM00822">
    <property type="entry name" value="PKS_KR"/>
    <property type="match status" value="1"/>
</dbReference>
<sequence>MPRTVVVTGASAGVGRATAREFARRGDRVGLIARGLTGLNAAADEVRELGAEALVVPADTADPAAVHAAAEQVESLLGPIDVWVNVAFTSVFAPFTEISPEEYRRVTVVSYLGYVNGTREALTRMLPRDRGTIVQVGSALGARSVPLQSAYCGAKHAVNGFTSSVRTELMHQRSRVRITVVQLPAINTPQFSWNLSRLSRHPQPVPPIYQPEVAARAVAYAADRPRRKQYFVGASTVGTILADKFAAGLLDRYLAHTGYDSQQTGEPVQAHRPDNLWRPLDGEGEAARDYGAHGVFDDRAHGRSAQMWLSRHARPVWSASLLAVSGVALRVWRRNRRS</sequence>
<protein>
    <recommendedName>
        <fullName evidence="5">Ketoreductase domain-containing protein</fullName>
    </recommendedName>
</protein>
<dbReference type="InterPro" id="IPR057326">
    <property type="entry name" value="KR_dom"/>
</dbReference>
<evidence type="ECO:0000259" key="5">
    <source>
        <dbReference type="SMART" id="SM00822"/>
    </source>
</evidence>
<dbReference type="EMBL" id="BMTF01000010">
    <property type="protein sequence ID" value="GGV86677.1"/>
    <property type="molecule type" value="Genomic_DNA"/>
</dbReference>
<evidence type="ECO:0000256" key="4">
    <source>
        <dbReference type="SAM" id="MobiDB-lite"/>
    </source>
</evidence>